<comment type="caution">
    <text evidence="2">The sequence shown here is derived from an EMBL/GenBank/DDBJ whole genome shotgun (WGS) entry which is preliminary data.</text>
</comment>
<dbReference type="Proteomes" id="UP000773614">
    <property type="component" value="Unassembled WGS sequence"/>
</dbReference>
<dbReference type="EMBL" id="SPKJ01000019">
    <property type="protein sequence ID" value="MYZ47670.1"/>
    <property type="molecule type" value="Genomic_DNA"/>
</dbReference>
<dbReference type="InterPro" id="IPR020904">
    <property type="entry name" value="Sc_DH/Rdtase_CS"/>
</dbReference>
<evidence type="ECO:0000313" key="3">
    <source>
        <dbReference type="Proteomes" id="UP000773614"/>
    </source>
</evidence>
<reference evidence="2" key="1">
    <citation type="submission" date="2019-03" db="EMBL/GenBank/DDBJ databases">
        <title>Afifella sp. nov., isolated from activated sludge.</title>
        <authorList>
            <person name="Li Q."/>
            <person name="Liu Y."/>
        </authorList>
    </citation>
    <scope>NUCLEOTIDE SEQUENCE</scope>
    <source>
        <strain evidence="2">L72</strain>
    </source>
</reference>
<evidence type="ECO:0000313" key="2">
    <source>
        <dbReference type="EMBL" id="MYZ47670.1"/>
    </source>
</evidence>
<gene>
    <name evidence="2" type="ORF">E4O86_08085</name>
</gene>
<dbReference type="Gene3D" id="3.40.50.720">
    <property type="entry name" value="NAD(P)-binding Rossmann-like Domain"/>
    <property type="match status" value="1"/>
</dbReference>
<dbReference type="AlphaFoldDB" id="A0A964T3F9"/>
<sequence>MLFVTAEADMPSFLPAAENPPCLTTWTNAEIAWNLFIAIPDPVLLRFGTRPWKPRKQRAAAVGAMTWLHASLARKSRPYHRPPPEMMWTAAYKDGMTADRSSRRTALITGASHGIGAAAASALAADGYDVAVTDLDPRDLATTVEDIRARGARALPVALDIRSEASIEACFAAILDAFGTLDVLVNNAGVPSLRKPAVDIERADWDRVLSVNLTGTFFMAQAMGRHRIAAGGGGSIVNLASTHGLVGLGGASVYGIAKAGVAHMTRMLAIEWAPHRIRVNAVAPGATETKSRIALSSPQHKAKALARIPFGRYAEAGEVAAAIRYLAGEEASYTTGHVLVVDGGLTAA</sequence>
<accession>A0A964T3F9</accession>
<dbReference type="GO" id="GO:0016616">
    <property type="term" value="F:oxidoreductase activity, acting on the CH-OH group of donors, NAD or NADP as acceptor"/>
    <property type="evidence" value="ECO:0007669"/>
    <property type="project" value="TreeGrafter"/>
</dbReference>
<dbReference type="NCBIfam" id="NF005559">
    <property type="entry name" value="PRK07231.1"/>
    <property type="match status" value="1"/>
</dbReference>
<comment type="similarity">
    <text evidence="1">Belongs to the short-chain dehydrogenases/reductases (SDR) family.</text>
</comment>
<organism evidence="2 3">
    <name type="scientific">Propylenella binzhouense</name>
    <dbReference type="NCBI Taxonomy" id="2555902"/>
    <lineage>
        <taxon>Bacteria</taxon>
        <taxon>Pseudomonadati</taxon>
        <taxon>Pseudomonadota</taxon>
        <taxon>Alphaproteobacteria</taxon>
        <taxon>Hyphomicrobiales</taxon>
        <taxon>Propylenellaceae</taxon>
        <taxon>Propylenella</taxon>
    </lineage>
</organism>
<proteinExistence type="inferred from homology"/>
<name>A0A964T3F9_9HYPH</name>
<keyword evidence="3" id="KW-1185">Reference proteome</keyword>
<dbReference type="SUPFAM" id="SSF51735">
    <property type="entry name" value="NAD(P)-binding Rossmann-fold domains"/>
    <property type="match status" value="1"/>
</dbReference>
<protein>
    <submittedName>
        <fullName evidence="2">SDR family oxidoreductase</fullName>
    </submittedName>
</protein>
<dbReference type="Pfam" id="PF13561">
    <property type="entry name" value="adh_short_C2"/>
    <property type="match status" value="1"/>
</dbReference>
<dbReference type="InterPro" id="IPR002347">
    <property type="entry name" value="SDR_fam"/>
</dbReference>
<dbReference type="PRINTS" id="PR00081">
    <property type="entry name" value="GDHRDH"/>
</dbReference>
<dbReference type="PROSITE" id="PS00061">
    <property type="entry name" value="ADH_SHORT"/>
    <property type="match status" value="1"/>
</dbReference>
<dbReference type="InterPro" id="IPR036291">
    <property type="entry name" value="NAD(P)-bd_dom_sf"/>
</dbReference>
<dbReference type="PRINTS" id="PR00080">
    <property type="entry name" value="SDRFAMILY"/>
</dbReference>
<evidence type="ECO:0000256" key="1">
    <source>
        <dbReference type="ARBA" id="ARBA00006484"/>
    </source>
</evidence>
<dbReference type="FunFam" id="3.40.50.720:FF:000084">
    <property type="entry name" value="Short-chain dehydrogenase reductase"/>
    <property type="match status" value="1"/>
</dbReference>
<dbReference type="PANTHER" id="PTHR42760">
    <property type="entry name" value="SHORT-CHAIN DEHYDROGENASES/REDUCTASES FAMILY MEMBER"/>
    <property type="match status" value="1"/>
</dbReference>